<sequence length="85" mass="8937">MSQNNIPVAGAALNSAKERHYAYLASRLDALAATMQHTQHHMSIASEQAAYMKDLGVGQAAMFMAALDQVDRENDSASAAANASG</sequence>
<proteinExistence type="predicted"/>
<dbReference type="VEuPathDB" id="FungiDB:MGL_2600"/>
<gene>
    <name evidence="1" type="ORF">MGL_2600</name>
</gene>
<keyword evidence="2" id="KW-1185">Reference proteome</keyword>
<evidence type="ECO:0000313" key="2">
    <source>
        <dbReference type="Proteomes" id="UP000008837"/>
    </source>
</evidence>
<dbReference type="RefSeq" id="XP_001730218.1">
    <property type="nucleotide sequence ID" value="XM_001730166.1"/>
</dbReference>
<organism evidence="1 2">
    <name type="scientific">Malassezia globosa (strain ATCC MYA-4612 / CBS 7966)</name>
    <name type="common">Dandruff-associated fungus</name>
    <dbReference type="NCBI Taxonomy" id="425265"/>
    <lineage>
        <taxon>Eukaryota</taxon>
        <taxon>Fungi</taxon>
        <taxon>Dikarya</taxon>
        <taxon>Basidiomycota</taxon>
        <taxon>Ustilaginomycotina</taxon>
        <taxon>Malasseziomycetes</taxon>
        <taxon>Malasseziales</taxon>
        <taxon>Malasseziaceae</taxon>
        <taxon>Malassezia</taxon>
    </lineage>
</organism>
<dbReference type="AlphaFoldDB" id="A8Q4P9"/>
<dbReference type="GO" id="GO:0008608">
    <property type="term" value="P:attachment of spindle microtubules to kinetochore"/>
    <property type="evidence" value="ECO:0007669"/>
    <property type="project" value="InterPro"/>
</dbReference>
<name>A8Q4P9_MALGO</name>
<dbReference type="GO" id="GO:0051010">
    <property type="term" value="F:microtubule plus-end binding"/>
    <property type="evidence" value="ECO:0007669"/>
    <property type="project" value="TreeGrafter"/>
</dbReference>
<dbReference type="GeneID" id="5854523"/>
<dbReference type="Pfam" id="PF08227">
    <property type="entry name" value="DASH_Hsk3"/>
    <property type="match status" value="1"/>
</dbReference>
<dbReference type="GO" id="GO:0042729">
    <property type="term" value="C:DASH complex"/>
    <property type="evidence" value="ECO:0007669"/>
    <property type="project" value="TreeGrafter"/>
</dbReference>
<dbReference type="PANTHER" id="PTHR28289:SF1">
    <property type="entry name" value="DASH COMPLEX SUBUNIT HSK3"/>
    <property type="match status" value="1"/>
</dbReference>
<dbReference type="InParanoid" id="A8Q4P9"/>
<dbReference type="PANTHER" id="PTHR28289">
    <property type="entry name" value="DASH COMPLEX SUBUNIT HSK3"/>
    <property type="match status" value="1"/>
</dbReference>
<evidence type="ECO:0000313" key="1">
    <source>
        <dbReference type="EMBL" id="EDP43004.1"/>
    </source>
</evidence>
<dbReference type="EMBL" id="AAYY01000009">
    <property type="protein sequence ID" value="EDP43004.1"/>
    <property type="molecule type" value="Genomic_DNA"/>
</dbReference>
<dbReference type="InterPro" id="IPR013183">
    <property type="entry name" value="Hsk3-like"/>
</dbReference>
<accession>A8Q4P9</accession>
<protein>
    <submittedName>
        <fullName evidence="1">Uncharacterized protein</fullName>
    </submittedName>
</protein>
<comment type="caution">
    <text evidence="1">The sequence shown here is derived from an EMBL/GenBank/DDBJ whole genome shotgun (WGS) entry which is preliminary data.</text>
</comment>
<reference evidence="1 2" key="1">
    <citation type="journal article" date="2007" name="Proc. Natl. Acad. Sci. U.S.A.">
        <title>Dandruff-associated Malassezia genomes reveal convergent and divergent virulence traits shared with plant and human fungal pathogens.</title>
        <authorList>
            <person name="Xu J."/>
            <person name="Saunders C.W."/>
            <person name="Hu P."/>
            <person name="Grant R.A."/>
            <person name="Boekhout T."/>
            <person name="Kuramae E.E."/>
            <person name="Kronstad J.W."/>
            <person name="Deangelis Y.M."/>
            <person name="Reeder N.L."/>
            <person name="Johnstone K.R."/>
            <person name="Leland M."/>
            <person name="Fieno A.M."/>
            <person name="Begley W.M."/>
            <person name="Sun Y."/>
            <person name="Lacey M.P."/>
            <person name="Chaudhary T."/>
            <person name="Keough T."/>
            <person name="Chu L."/>
            <person name="Sears R."/>
            <person name="Yuan B."/>
            <person name="Dawson T.L.Jr."/>
        </authorList>
    </citation>
    <scope>NUCLEOTIDE SEQUENCE [LARGE SCALE GENOMIC DNA]</scope>
    <source>
        <strain evidence="2">ATCC MYA-4612 / CBS 7966</strain>
    </source>
</reference>
<dbReference type="KEGG" id="mgl:MGL_2600"/>
<dbReference type="InterPro" id="IPR042332">
    <property type="entry name" value="Hsk3"/>
</dbReference>
<dbReference type="OMA" id="KERHYAY"/>
<dbReference type="OrthoDB" id="3358869at2759"/>
<dbReference type="Proteomes" id="UP000008837">
    <property type="component" value="Unassembled WGS sequence"/>
</dbReference>